<accession>A0A554LK84</accession>
<evidence type="ECO:0008006" key="4">
    <source>
        <dbReference type="Google" id="ProtNLM"/>
    </source>
</evidence>
<dbReference type="PANTHER" id="PTHR34475:SF1">
    <property type="entry name" value="CYTOSKELETON PROTEIN RODZ"/>
    <property type="match status" value="1"/>
</dbReference>
<keyword evidence="1" id="KW-1133">Transmembrane helix</keyword>
<dbReference type="Pfam" id="PF13413">
    <property type="entry name" value="HTH_25"/>
    <property type="match status" value="1"/>
</dbReference>
<gene>
    <name evidence="2" type="ORF">CEN89_162</name>
</gene>
<dbReference type="InterPro" id="IPR010982">
    <property type="entry name" value="Lambda_DNA-bd_dom_sf"/>
</dbReference>
<comment type="caution">
    <text evidence="2">The sequence shown here is derived from an EMBL/GenBank/DDBJ whole genome shotgun (WGS) entry which is preliminary data.</text>
</comment>
<name>A0A554LK84_9BACT</name>
<dbReference type="EMBL" id="VMGK01000004">
    <property type="protein sequence ID" value="TSC93258.1"/>
    <property type="molecule type" value="Genomic_DNA"/>
</dbReference>
<keyword evidence="1" id="KW-0812">Transmembrane</keyword>
<reference evidence="2 3" key="1">
    <citation type="submission" date="2017-07" db="EMBL/GenBank/DDBJ databases">
        <title>Mechanisms for carbon and nitrogen cycling indicate functional differentiation within the Candidate Phyla Radiation.</title>
        <authorList>
            <person name="Danczak R.E."/>
            <person name="Johnston M.D."/>
            <person name="Kenah C."/>
            <person name="Slattery M."/>
            <person name="Wrighton K.C."/>
            <person name="Wilkins M.J."/>
        </authorList>
    </citation>
    <scope>NUCLEOTIDE SEQUENCE [LARGE SCALE GENOMIC DNA]</scope>
    <source>
        <strain evidence="2">Licking1014_7</strain>
    </source>
</reference>
<dbReference type="AlphaFoldDB" id="A0A554LK84"/>
<dbReference type="Pfam" id="PF09136">
    <property type="entry name" value="Glucodextran_B"/>
    <property type="match status" value="1"/>
</dbReference>
<dbReference type="PANTHER" id="PTHR34475">
    <property type="match status" value="1"/>
</dbReference>
<protein>
    <recommendedName>
        <fullName evidence="4">XRE family transcriptional regulator</fullName>
    </recommendedName>
</protein>
<sequence length="230" mass="26391">MKLKKFKTKKIATATFGSRLKNIRRRRKFGLEFVEEKTRIHPKYLTAIEQSDFANLPTRTYTFGFVKKYLEFLGQNRGKINDFKKEYDGWYLRKEGMLSVQTKIKEPKIIITPKTLLAAGSVCSIALIAFYIWSQVHFLTSAPNIEIVSPEGKSIVEKDAVEIIGRVNQDANIFINEESVLAQKNGEFSQRVKLQEGLNNIEVVAQNRFKKTTIKNIQILKSRGEGNTKI</sequence>
<dbReference type="InterPro" id="IPR050400">
    <property type="entry name" value="Bact_Cytoskel_RodZ"/>
</dbReference>
<organism evidence="2 3">
    <name type="scientific">Candidatus Berkelbacteria bacterium Licking1014_7</name>
    <dbReference type="NCBI Taxonomy" id="2017147"/>
    <lineage>
        <taxon>Bacteria</taxon>
        <taxon>Candidatus Berkelbacteria</taxon>
    </lineage>
</organism>
<dbReference type="Gene3D" id="1.10.260.40">
    <property type="entry name" value="lambda repressor-like DNA-binding domains"/>
    <property type="match status" value="1"/>
</dbReference>
<evidence type="ECO:0000313" key="3">
    <source>
        <dbReference type="Proteomes" id="UP000315689"/>
    </source>
</evidence>
<keyword evidence="1" id="KW-0472">Membrane</keyword>
<evidence type="ECO:0000313" key="2">
    <source>
        <dbReference type="EMBL" id="TSC93258.1"/>
    </source>
</evidence>
<evidence type="ECO:0000256" key="1">
    <source>
        <dbReference type="SAM" id="Phobius"/>
    </source>
</evidence>
<dbReference type="InterPro" id="IPR013783">
    <property type="entry name" value="Ig-like_fold"/>
</dbReference>
<dbReference type="Gene3D" id="2.60.40.10">
    <property type="entry name" value="Immunoglobulins"/>
    <property type="match status" value="1"/>
</dbReference>
<dbReference type="Proteomes" id="UP000315689">
    <property type="component" value="Unassembled WGS sequence"/>
</dbReference>
<proteinExistence type="predicted"/>
<feature type="transmembrane region" description="Helical" evidence="1">
    <location>
        <begin position="115"/>
        <end position="133"/>
    </location>
</feature>
<dbReference type="GO" id="GO:0003677">
    <property type="term" value="F:DNA binding"/>
    <property type="evidence" value="ECO:0007669"/>
    <property type="project" value="InterPro"/>
</dbReference>